<reference evidence="2" key="1">
    <citation type="submission" date="2022-03" db="EMBL/GenBank/DDBJ databases">
        <authorList>
            <person name="Lindestad O."/>
        </authorList>
    </citation>
    <scope>NUCLEOTIDE SEQUENCE</scope>
</reference>
<gene>
    <name evidence="2" type="primary">jg4973</name>
    <name evidence="2" type="ORF">PAEG_LOCUS25061</name>
</gene>
<dbReference type="EMBL" id="CAKXAJ010026290">
    <property type="protein sequence ID" value="CAH2265724.1"/>
    <property type="molecule type" value="Genomic_DNA"/>
</dbReference>
<keyword evidence="3" id="KW-1185">Reference proteome</keyword>
<accession>A0A8S4SK16</accession>
<name>A0A8S4SK16_9NEOP</name>
<evidence type="ECO:0000313" key="2">
    <source>
        <dbReference type="EMBL" id="CAH2265724.1"/>
    </source>
</evidence>
<evidence type="ECO:0000256" key="1">
    <source>
        <dbReference type="SAM" id="MobiDB-lite"/>
    </source>
</evidence>
<dbReference type="AlphaFoldDB" id="A0A8S4SK16"/>
<feature type="region of interest" description="Disordered" evidence="1">
    <location>
        <begin position="15"/>
        <end position="43"/>
    </location>
</feature>
<comment type="caution">
    <text evidence="2">The sequence shown here is derived from an EMBL/GenBank/DDBJ whole genome shotgun (WGS) entry which is preliminary data.</text>
</comment>
<sequence>MGEAHNSENRFALGFQGAGMPTPHWQTQRWSAPNEVDRRHSTSRWKPLETSSAVPWVLGLLTKDLCSAVDFNRLK</sequence>
<evidence type="ECO:0000313" key="3">
    <source>
        <dbReference type="Proteomes" id="UP000838756"/>
    </source>
</evidence>
<dbReference type="Proteomes" id="UP000838756">
    <property type="component" value="Unassembled WGS sequence"/>
</dbReference>
<organism evidence="2 3">
    <name type="scientific">Pararge aegeria aegeria</name>
    <dbReference type="NCBI Taxonomy" id="348720"/>
    <lineage>
        <taxon>Eukaryota</taxon>
        <taxon>Metazoa</taxon>
        <taxon>Ecdysozoa</taxon>
        <taxon>Arthropoda</taxon>
        <taxon>Hexapoda</taxon>
        <taxon>Insecta</taxon>
        <taxon>Pterygota</taxon>
        <taxon>Neoptera</taxon>
        <taxon>Endopterygota</taxon>
        <taxon>Lepidoptera</taxon>
        <taxon>Glossata</taxon>
        <taxon>Ditrysia</taxon>
        <taxon>Papilionoidea</taxon>
        <taxon>Nymphalidae</taxon>
        <taxon>Satyrinae</taxon>
        <taxon>Satyrini</taxon>
        <taxon>Parargina</taxon>
        <taxon>Pararge</taxon>
    </lineage>
</organism>
<proteinExistence type="predicted"/>
<protein>
    <submittedName>
        <fullName evidence="2">Jg4973 protein</fullName>
    </submittedName>
</protein>
<dbReference type="OrthoDB" id="6938669at2759"/>